<name>A0A4Y2CXA6_ARAVE</name>
<evidence type="ECO:0000313" key="2">
    <source>
        <dbReference type="Proteomes" id="UP000499080"/>
    </source>
</evidence>
<sequence length="86" mass="9941">MERCRYQASTVSKIVIIDNKLNWAPHLLNIKTKATILTQNLNRITGSTWGLKKEFRRRLYSTVPERMILHGVPSETTPFQLGNQES</sequence>
<organism evidence="1 2">
    <name type="scientific">Araneus ventricosus</name>
    <name type="common">Orbweaver spider</name>
    <name type="synonym">Epeira ventricosa</name>
    <dbReference type="NCBI Taxonomy" id="182803"/>
    <lineage>
        <taxon>Eukaryota</taxon>
        <taxon>Metazoa</taxon>
        <taxon>Ecdysozoa</taxon>
        <taxon>Arthropoda</taxon>
        <taxon>Chelicerata</taxon>
        <taxon>Arachnida</taxon>
        <taxon>Araneae</taxon>
        <taxon>Araneomorphae</taxon>
        <taxon>Entelegynae</taxon>
        <taxon>Araneoidea</taxon>
        <taxon>Araneidae</taxon>
        <taxon>Araneus</taxon>
    </lineage>
</organism>
<dbReference type="EMBL" id="BGPR01000265">
    <property type="protein sequence ID" value="GBM09111.1"/>
    <property type="molecule type" value="Genomic_DNA"/>
</dbReference>
<gene>
    <name evidence="1" type="ORF">AVEN_5293_1</name>
</gene>
<accession>A0A4Y2CXA6</accession>
<evidence type="ECO:0000313" key="1">
    <source>
        <dbReference type="EMBL" id="GBM09111.1"/>
    </source>
</evidence>
<keyword evidence="2" id="KW-1185">Reference proteome</keyword>
<dbReference type="AlphaFoldDB" id="A0A4Y2CXA6"/>
<reference evidence="1 2" key="1">
    <citation type="journal article" date="2019" name="Sci. Rep.">
        <title>Orb-weaving spider Araneus ventricosus genome elucidates the spidroin gene catalogue.</title>
        <authorList>
            <person name="Kono N."/>
            <person name="Nakamura H."/>
            <person name="Ohtoshi R."/>
            <person name="Moran D.A.P."/>
            <person name="Shinohara A."/>
            <person name="Yoshida Y."/>
            <person name="Fujiwara M."/>
            <person name="Mori M."/>
            <person name="Tomita M."/>
            <person name="Arakawa K."/>
        </authorList>
    </citation>
    <scope>NUCLEOTIDE SEQUENCE [LARGE SCALE GENOMIC DNA]</scope>
</reference>
<proteinExistence type="predicted"/>
<protein>
    <submittedName>
        <fullName evidence="1">Uncharacterized protein</fullName>
    </submittedName>
</protein>
<dbReference type="Proteomes" id="UP000499080">
    <property type="component" value="Unassembled WGS sequence"/>
</dbReference>
<comment type="caution">
    <text evidence="1">The sequence shown here is derived from an EMBL/GenBank/DDBJ whole genome shotgun (WGS) entry which is preliminary data.</text>
</comment>